<keyword evidence="4" id="KW-1185">Reference proteome</keyword>
<protein>
    <submittedName>
        <fullName evidence="3">Uncharacterized protein</fullName>
    </submittedName>
</protein>
<evidence type="ECO:0000313" key="4">
    <source>
        <dbReference type="Proteomes" id="UP001220324"/>
    </source>
</evidence>
<organism evidence="3 4">
    <name type="scientific">Penicillium frequentans</name>
    <dbReference type="NCBI Taxonomy" id="3151616"/>
    <lineage>
        <taxon>Eukaryota</taxon>
        <taxon>Fungi</taxon>
        <taxon>Dikarya</taxon>
        <taxon>Ascomycota</taxon>
        <taxon>Pezizomycotina</taxon>
        <taxon>Eurotiomycetes</taxon>
        <taxon>Eurotiomycetidae</taxon>
        <taxon>Eurotiales</taxon>
        <taxon>Aspergillaceae</taxon>
        <taxon>Penicillium</taxon>
    </lineage>
</organism>
<feature type="compositionally biased region" description="Basic and acidic residues" evidence="1">
    <location>
        <begin position="211"/>
        <end position="225"/>
    </location>
</feature>
<feature type="compositionally biased region" description="Basic and acidic residues" evidence="1">
    <location>
        <begin position="296"/>
        <end position="311"/>
    </location>
</feature>
<feature type="region of interest" description="Disordered" evidence="1">
    <location>
        <begin position="32"/>
        <end position="51"/>
    </location>
</feature>
<feature type="compositionally biased region" description="Basic and acidic residues" evidence="1">
    <location>
        <begin position="348"/>
        <end position="357"/>
    </location>
</feature>
<evidence type="ECO:0000256" key="1">
    <source>
        <dbReference type="SAM" id="MobiDB-lite"/>
    </source>
</evidence>
<feature type="region of interest" description="Disordered" evidence="1">
    <location>
        <begin position="368"/>
        <end position="387"/>
    </location>
</feature>
<name>A0AAD6CUF3_9EURO</name>
<dbReference type="AlphaFoldDB" id="A0AAD6CUF3"/>
<gene>
    <name evidence="3" type="ORF">N7494_007088</name>
</gene>
<feature type="region of interest" description="Disordered" evidence="1">
    <location>
        <begin position="274"/>
        <end position="357"/>
    </location>
</feature>
<comment type="caution">
    <text evidence="3">The sequence shown here is derived from an EMBL/GenBank/DDBJ whole genome shotgun (WGS) entry which is preliminary data.</text>
</comment>
<keyword evidence="2" id="KW-0732">Signal</keyword>
<evidence type="ECO:0000313" key="3">
    <source>
        <dbReference type="EMBL" id="KAJ5537609.1"/>
    </source>
</evidence>
<accession>A0AAD6CUF3</accession>
<evidence type="ECO:0000256" key="2">
    <source>
        <dbReference type="SAM" id="SignalP"/>
    </source>
</evidence>
<feature type="compositionally biased region" description="Basic and acidic residues" evidence="1">
    <location>
        <begin position="38"/>
        <end position="51"/>
    </location>
</feature>
<feature type="region of interest" description="Disordered" evidence="1">
    <location>
        <begin position="210"/>
        <end position="231"/>
    </location>
</feature>
<dbReference type="EMBL" id="JAQIZZ010000006">
    <property type="protein sequence ID" value="KAJ5537609.1"/>
    <property type="molecule type" value="Genomic_DNA"/>
</dbReference>
<feature type="chain" id="PRO_5042258373" evidence="2">
    <location>
        <begin position="20"/>
        <end position="577"/>
    </location>
</feature>
<proteinExistence type="predicted"/>
<feature type="signal peptide" evidence="2">
    <location>
        <begin position="1"/>
        <end position="19"/>
    </location>
</feature>
<sequence length="577" mass="63618">MSGAEVIAVVACVAAIVSAYRDGSELYRSIKKKRDRRHPREEASSNDLERSLDRGQNEILAHWNDHVSRLGRRYEEGDNISREQMKDIVITLQGMLLTHLSRAVDQRVSLDVMAVLSASDYGRSCTISVLHELYQRIAQSAPVPWPVGVGSVYATVDPTSTIGYYIQLLEQGRSLSRTRESSNFGGFVVTPPTVFPGQLSGSPTEMLGLYKPDERCSPPQRERKSSGLGTAISSLWSHRSKRGSGSRASNGSSVASTADLEYLARSAVPVPRCSNSKMILTEPATDANTRPQKPSKTKEPRRRSEKEEITRRMTRKLMRNPWTNDGRSECATDSDSDLSDETISPTEEVPKPASREDTHLAVSEITNQLSPAPGQPAAPSVMSDDTTHSTALTVLPSSLPGGQYWPPSKENGYSGFCKGAWKLSSGLGGFKIYSEPIGYYLLMSKWRCYRCYFGMPLAPGSKRHDVRFDQEIYLHEATGIRYRWSFLAKSHLAYTKPGVSAPTHVNGTFGCIFCCAELDVVAPTLNSLDEFMAHLGEQHRSVDLALLERTRCVVGRDASVEEAFDINIPPGRASTSE</sequence>
<reference evidence="3 4" key="1">
    <citation type="journal article" date="2023" name="IMA Fungus">
        <title>Comparative genomic study of the Penicillium genus elucidates a diverse pangenome and 15 lateral gene transfer events.</title>
        <authorList>
            <person name="Petersen C."/>
            <person name="Sorensen T."/>
            <person name="Nielsen M.R."/>
            <person name="Sondergaard T.E."/>
            <person name="Sorensen J.L."/>
            <person name="Fitzpatrick D.A."/>
            <person name="Frisvad J.C."/>
            <person name="Nielsen K.L."/>
        </authorList>
    </citation>
    <scope>NUCLEOTIDE SEQUENCE [LARGE SCALE GENOMIC DNA]</scope>
    <source>
        <strain evidence="3 4">IBT 35679</strain>
    </source>
</reference>
<dbReference type="Proteomes" id="UP001220324">
    <property type="component" value="Unassembled WGS sequence"/>
</dbReference>